<keyword evidence="2" id="KW-1185">Reference proteome</keyword>
<evidence type="ECO:0000313" key="1">
    <source>
        <dbReference type="EMBL" id="KAK6152111.1"/>
    </source>
</evidence>
<sequence length="357" mass="40494">MFEEAASSASSILKRLLENFNGSHKGLEVSENFGNEWDDMVESAGMVLVQSLKQLQRTSEILKELKVLFGSLTAIPVQVFVSGIDMEPGRSASISNALLLQVRACFQMSESLSTTVQGYLEEFLDNWIYMDDRYYPRSGAEASVSDTEGSSFMFSIGVDEYLEVVELYVITLLATTLKHTDLAISWVEKAMLPLEKRQELLRRLQSMNSSMVTSSSQTSKSPQLPDEFFLRDQKPFNEHQKDIESEYLSSGVNITAKEEILKFSRQRVPCFWWFRNIRLKVGNTEVVVPSGKMLLASLLLLTYYFTRKKQAMLKRVLVKKAVSIKKALLDLWQLMFSYQVNPLAAVQTLPTATRANL</sequence>
<dbReference type="PANTHER" id="PTHR36361:SF1">
    <property type="entry name" value="PROTEIN APEM9"/>
    <property type="match status" value="1"/>
</dbReference>
<reference evidence="1 2" key="1">
    <citation type="journal article" date="2021" name="Comput. Struct. Biotechnol. J.">
        <title>De novo genome assembly of the potent medicinal plant Rehmannia glutinosa using nanopore technology.</title>
        <authorList>
            <person name="Ma L."/>
            <person name="Dong C."/>
            <person name="Song C."/>
            <person name="Wang X."/>
            <person name="Zheng X."/>
            <person name="Niu Y."/>
            <person name="Chen S."/>
            <person name="Feng W."/>
        </authorList>
    </citation>
    <scope>NUCLEOTIDE SEQUENCE [LARGE SCALE GENOMIC DNA]</scope>
    <source>
        <strain evidence="1">DH-2019</strain>
    </source>
</reference>
<name>A0ABR0WYU3_REHGL</name>
<dbReference type="EMBL" id="JABTTQ020000007">
    <property type="protein sequence ID" value="KAK6152111.1"/>
    <property type="molecule type" value="Genomic_DNA"/>
</dbReference>
<comment type="caution">
    <text evidence="1">The sequence shown here is derived from an EMBL/GenBank/DDBJ whole genome shotgun (WGS) entry which is preliminary data.</text>
</comment>
<evidence type="ECO:0000313" key="2">
    <source>
        <dbReference type="Proteomes" id="UP001318860"/>
    </source>
</evidence>
<organism evidence="1 2">
    <name type="scientific">Rehmannia glutinosa</name>
    <name type="common">Chinese foxglove</name>
    <dbReference type="NCBI Taxonomy" id="99300"/>
    <lineage>
        <taxon>Eukaryota</taxon>
        <taxon>Viridiplantae</taxon>
        <taxon>Streptophyta</taxon>
        <taxon>Embryophyta</taxon>
        <taxon>Tracheophyta</taxon>
        <taxon>Spermatophyta</taxon>
        <taxon>Magnoliopsida</taxon>
        <taxon>eudicotyledons</taxon>
        <taxon>Gunneridae</taxon>
        <taxon>Pentapetalae</taxon>
        <taxon>asterids</taxon>
        <taxon>lamiids</taxon>
        <taxon>Lamiales</taxon>
        <taxon>Orobanchaceae</taxon>
        <taxon>Rehmannieae</taxon>
        <taxon>Rehmannia</taxon>
    </lineage>
</organism>
<dbReference type="PANTHER" id="PTHR36361">
    <property type="entry name" value="PROTEIN APEM9"/>
    <property type="match status" value="1"/>
</dbReference>
<protein>
    <submittedName>
        <fullName evidence="1">Uncharacterized protein</fullName>
    </submittedName>
</protein>
<proteinExistence type="predicted"/>
<accession>A0ABR0WYU3</accession>
<dbReference type="Proteomes" id="UP001318860">
    <property type="component" value="Unassembled WGS sequence"/>
</dbReference>
<dbReference type="InterPro" id="IPR034571">
    <property type="entry name" value="APEM9"/>
</dbReference>
<gene>
    <name evidence="1" type="ORF">DH2020_014746</name>
</gene>